<dbReference type="EMBL" id="CP104067">
    <property type="protein sequence ID" value="WAH40349.1"/>
    <property type="molecule type" value="Genomic_DNA"/>
</dbReference>
<organism evidence="1 2">
    <name type="scientific">Alicyclobacillus fastidiosus</name>
    <dbReference type="NCBI Taxonomy" id="392011"/>
    <lineage>
        <taxon>Bacteria</taxon>
        <taxon>Bacillati</taxon>
        <taxon>Bacillota</taxon>
        <taxon>Bacilli</taxon>
        <taxon>Bacillales</taxon>
        <taxon>Alicyclobacillaceae</taxon>
        <taxon>Alicyclobacillus</taxon>
    </lineage>
</organism>
<reference evidence="1" key="1">
    <citation type="submission" date="2022-08" db="EMBL/GenBank/DDBJ databases">
        <title>Alicyclobacillus fastidiosus DSM 17978, complete genome.</title>
        <authorList>
            <person name="Wang Q."/>
            <person name="Cai R."/>
            <person name="Wang Z."/>
        </authorList>
    </citation>
    <scope>NUCLEOTIDE SEQUENCE</scope>
    <source>
        <strain evidence="1">DSM 17978</strain>
    </source>
</reference>
<evidence type="ECO:0000313" key="2">
    <source>
        <dbReference type="Proteomes" id="UP001164761"/>
    </source>
</evidence>
<sequence length="74" mass="7530">MRNQRSRFTLCADSSGSFGAGADGAGPFYGSRLLGGSIAALELYKSVCEGSSGIRMAVFNSSIIAGAAGEFSRS</sequence>
<protein>
    <submittedName>
        <fullName evidence="1">Uncharacterized protein</fullName>
    </submittedName>
</protein>
<gene>
    <name evidence="1" type="ORF">NZD89_18505</name>
</gene>
<dbReference type="RefSeq" id="WP_268004246.1">
    <property type="nucleotide sequence ID" value="NZ_BSUT01000001.1"/>
</dbReference>
<keyword evidence="2" id="KW-1185">Reference proteome</keyword>
<accession>A0ABY6ZDT8</accession>
<name>A0ABY6ZDT8_9BACL</name>
<proteinExistence type="predicted"/>
<evidence type="ECO:0000313" key="1">
    <source>
        <dbReference type="EMBL" id="WAH40349.1"/>
    </source>
</evidence>
<dbReference type="Proteomes" id="UP001164761">
    <property type="component" value="Chromosome"/>
</dbReference>